<accession>A0AAD7B8W1</accession>
<dbReference type="AlphaFoldDB" id="A0AAD7B8W1"/>
<comment type="caution">
    <text evidence="3">The sequence shown here is derived from an EMBL/GenBank/DDBJ whole genome shotgun (WGS) entry which is preliminary data.</text>
</comment>
<evidence type="ECO:0000313" key="3">
    <source>
        <dbReference type="EMBL" id="KAJ7613524.1"/>
    </source>
</evidence>
<evidence type="ECO:0000313" key="4">
    <source>
        <dbReference type="Proteomes" id="UP001221142"/>
    </source>
</evidence>
<dbReference type="EMBL" id="JARKIF010000028">
    <property type="protein sequence ID" value="KAJ7613524.1"/>
    <property type="molecule type" value="Genomic_DNA"/>
</dbReference>
<gene>
    <name evidence="3" type="ORF">FB45DRAFT_1008993</name>
</gene>
<sequence>MDALMERDPRCANELLFLSSQLERLGNIHAPSSWTPQPSQQSIAAQAYRAAERRQTLIQEIRQLEGFERFSMPKTISELSSAAQGGHVVIINVTDTQCDALVLHHGPDCKVIHIPLDLLNKDLNAPVGLSKSFQELVGRNIRLSGMKEGQLTTEDGFKNILSTLWFDIVKPVLNGLAFNGLPTIANKPRIWWCLTGPLVFLPIHAAGIYSSKESTIGSKVSDYVISSYTPSLTALIEGYRRNPVLHKGLQVLAVAQPAASGRPHIPGTKTEINHIQNLAQTRRIPVVTLYEHIATVERVQEEMQKSQWAHFACHGVQDVTTPTASALLLAGDSRLTLADIIQLALPHANFAFLSACQTATGEETLQEESVHLAAGMLLAGYRGVIATMWTITDPDAPQVAKDVYEHLLHTSPPDPTKAAEALHLAVQNCLKGTLTSLSCIGFHMFTLILGGSIDDTPATGNQAQIRLGEHGNHRINNDLDDRHFRLPPPSTPSTPLAPTLSPPARRSNPRAQMGNHKHHEDAEHMQSLWEHSGYLSEALFNAGRLQLIIDVLDYLSWLVPTPFLPINIARSLLRSTPSNSGHYRSSGIYPGLVLWNRIVTSGDLLLQLGHTYYCPSFKFKSMDIIPFLPSLRRAQAIALDSESLTAVWADVDHMQLEDTVM</sequence>
<organism evidence="3 4">
    <name type="scientific">Roridomyces roridus</name>
    <dbReference type="NCBI Taxonomy" id="1738132"/>
    <lineage>
        <taxon>Eukaryota</taxon>
        <taxon>Fungi</taxon>
        <taxon>Dikarya</taxon>
        <taxon>Basidiomycota</taxon>
        <taxon>Agaricomycotina</taxon>
        <taxon>Agaricomycetes</taxon>
        <taxon>Agaricomycetidae</taxon>
        <taxon>Agaricales</taxon>
        <taxon>Marasmiineae</taxon>
        <taxon>Mycenaceae</taxon>
        <taxon>Roridomyces</taxon>
    </lineage>
</organism>
<dbReference type="Proteomes" id="UP001221142">
    <property type="component" value="Unassembled WGS sequence"/>
</dbReference>
<reference evidence="3" key="1">
    <citation type="submission" date="2023-03" db="EMBL/GenBank/DDBJ databases">
        <title>Massive genome expansion in bonnet fungi (Mycena s.s.) driven by repeated elements and novel gene families across ecological guilds.</title>
        <authorList>
            <consortium name="Lawrence Berkeley National Laboratory"/>
            <person name="Harder C.B."/>
            <person name="Miyauchi S."/>
            <person name="Viragh M."/>
            <person name="Kuo A."/>
            <person name="Thoen E."/>
            <person name="Andreopoulos B."/>
            <person name="Lu D."/>
            <person name="Skrede I."/>
            <person name="Drula E."/>
            <person name="Henrissat B."/>
            <person name="Morin E."/>
            <person name="Kohler A."/>
            <person name="Barry K."/>
            <person name="LaButti K."/>
            <person name="Morin E."/>
            <person name="Salamov A."/>
            <person name="Lipzen A."/>
            <person name="Mereny Z."/>
            <person name="Hegedus B."/>
            <person name="Baldrian P."/>
            <person name="Stursova M."/>
            <person name="Weitz H."/>
            <person name="Taylor A."/>
            <person name="Grigoriev I.V."/>
            <person name="Nagy L.G."/>
            <person name="Martin F."/>
            <person name="Kauserud H."/>
        </authorList>
    </citation>
    <scope>NUCLEOTIDE SEQUENCE</scope>
    <source>
        <strain evidence="3">9284</strain>
    </source>
</reference>
<feature type="domain" description="CHAT" evidence="2">
    <location>
        <begin position="162"/>
        <end position="434"/>
    </location>
</feature>
<protein>
    <submittedName>
        <fullName evidence="3">CHAT domain-containing protein</fullName>
    </submittedName>
</protein>
<feature type="compositionally biased region" description="Low complexity" evidence="1">
    <location>
        <begin position="493"/>
        <end position="506"/>
    </location>
</feature>
<keyword evidence="4" id="KW-1185">Reference proteome</keyword>
<name>A0AAD7B8W1_9AGAR</name>
<evidence type="ECO:0000259" key="2">
    <source>
        <dbReference type="Pfam" id="PF12770"/>
    </source>
</evidence>
<proteinExistence type="predicted"/>
<feature type="compositionally biased region" description="Basic and acidic residues" evidence="1">
    <location>
        <begin position="471"/>
        <end position="484"/>
    </location>
</feature>
<feature type="region of interest" description="Disordered" evidence="1">
    <location>
        <begin position="471"/>
        <end position="521"/>
    </location>
</feature>
<evidence type="ECO:0000256" key="1">
    <source>
        <dbReference type="SAM" id="MobiDB-lite"/>
    </source>
</evidence>
<dbReference type="InterPro" id="IPR024983">
    <property type="entry name" value="CHAT_dom"/>
</dbReference>
<dbReference type="Pfam" id="PF12770">
    <property type="entry name" value="CHAT"/>
    <property type="match status" value="1"/>
</dbReference>